<dbReference type="AlphaFoldDB" id="A0A6J4V488"/>
<gene>
    <name evidence="2" type="ORF">AVDCRST_MAG88-1928</name>
</gene>
<evidence type="ECO:0000256" key="1">
    <source>
        <dbReference type="SAM" id="MobiDB-lite"/>
    </source>
</evidence>
<reference evidence="2" key="1">
    <citation type="submission" date="2020-02" db="EMBL/GenBank/DDBJ databases">
        <authorList>
            <person name="Meier V. D."/>
        </authorList>
    </citation>
    <scope>NUCLEOTIDE SEQUENCE</scope>
    <source>
        <strain evidence="2">AVDCRST_MAG88</strain>
    </source>
</reference>
<organism evidence="2">
    <name type="scientific">uncultured Thermomicrobiales bacterium</name>
    <dbReference type="NCBI Taxonomy" id="1645740"/>
    <lineage>
        <taxon>Bacteria</taxon>
        <taxon>Pseudomonadati</taxon>
        <taxon>Thermomicrobiota</taxon>
        <taxon>Thermomicrobia</taxon>
        <taxon>Thermomicrobiales</taxon>
        <taxon>environmental samples</taxon>
    </lineage>
</organism>
<name>A0A6J4V488_9BACT</name>
<evidence type="ECO:0000313" key="2">
    <source>
        <dbReference type="EMBL" id="CAA9566363.1"/>
    </source>
</evidence>
<proteinExistence type="predicted"/>
<accession>A0A6J4V488</accession>
<dbReference type="EMBL" id="CADCWM010000524">
    <property type="protein sequence ID" value="CAA9566363.1"/>
    <property type="molecule type" value="Genomic_DNA"/>
</dbReference>
<sequence length="38" mass="4051">DRAQFDIRPPRGGRRAGGALPPEGQAPRRATARLADPV</sequence>
<feature type="non-terminal residue" evidence="2">
    <location>
        <position position="1"/>
    </location>
</feature>
<feature type="region of interest" description="Disordered" evidence="1">
    <location>
        <begin position="1"/>
        <end position="38"/>
    </location>
</feature>
<feature type="non-terminal residue" evidence="2">
    <location>
        <position position="38"/>
    </location>
</feature>
<protein>
    <submittedName>
        <fullName evidence="2">Uncharacterized protein</fullName>
    </submittedName>
</protein>